<sequence length="1790" mass="185874">MVQLTKAKETEVVSITDESAATGSPAPAASAPPPEPIAVIGAGCRLAGDADSPDAFWDMLLDGRDGIGPMPQDRWGVYRDLGPEYGAAARRADVPGGFLRDVEGFDSAFFGLSPREAELMDPQQRLLLEVVWEALEDAGVPPRSLAGGDTGVFVGIGSDDYGRRLLEDLPRIEAWTGIGSAMCAAANRISYALDLRGPSMAVDTACSASLVATHLACQSLRAGESGIALVGGVNLIISPGLTLTLEAAGATAPDGRCKPFDASADGYGRGEGGAVLVLKRLADARRDGDRVLAVIRGSHVSQDGRTNGIMAPSGTAQRALLETTLRRSGIAPRTVDYVEAHGTGTRLGDPLEAGALAAVYGRGRPADAPVLVGSVKPNIGHLEAGAGVASLLKVVLALSRGEIPPSLNHTEGNPSIDWAGSGLRVVTARTPWPETGRPRRAGVSGFGYGGTIAHVLLEQAPEPPAAPAPPGGPEAAASRTRDEPRVYPLSGRSPAGLRAYAGELADWLTGPGREAPLESVGHTLALRRSHLDSRAAVVAADRDELAAGLRIVAGGEESREAVVGAAPADPGPGLVWVFSGHGSQWAGMGRELLTGEPAFAAAIDELEPVFLEEIGFSPRRVLLDGDFPTVDRVQTMIFAVQIGLAAVWRAHGVTPAAVIGHSVGEIAAAVTAGVLTPRDGARLICRRSVLLRRVAGQGAMAMAGLSLEETTERLAGRGDVVAAISASPSSTVVSGDAAAVEALVEQWQAEGVQMRRVASDVAFHSPQMDVLVEELAAAAHDLTPREPVVPMYSTALPDPRTTPSADGAYWAANLRNTVRLAAAVRAAAEDGHGAFLEVSAHPVVAHSIRETLADLGREDAFVGSTLRRDRPERPALLAALAAAHTRGVACDWTRLQPHGGLVALPPVAWQRQPHWRETRLPGAGQGLGHDVDAHTLLGSPVPVSGRSLRLWRTLLEDANRPYPGSHTIHGTEVMPAAVLVNSFLAAAHDGDGDGGRGRRAVGEVALRLPLTVGERRELQVVHDGSGLQLSSRTAEGDGSWLTHATATAPAAPPALPEGLPALPSGPRGPAPADPEEIGRHLASVGVPSMAFDWTVEELLRGEGVLHARVTPRQPERAPATWAPVLDAALSIAPSAYPGPAALRMVAGAAAVTVEGTPPGTVDVRVTHDPVADTVDVLVAGADGRVRAALTGVRYGTIGQETGVAAPPAELVHDLVWRPLPARSAATGPGAPGAQDPAAERDGRAERDVVLVGAVDQPLAGALRERLAAEGRRFRAVKDPGDLPGPNGPDGLGATTDVLVLPPPPAPGESLPDAAAGNAWLLLRTAQRLAAPDAVAFPRLWSLTAGVRESRDAPALAHSAMWGLGRIVAGEHGELWGGTVDLPPGMPREAAGPLLDVLAAAPGEDVVSVRDGAAEVARLVRTEREAAGEPVACRADGTYLITGGLGVLGLEVAHWLVERGARRLVLAGRRGLPPRSAWDAVTDGATARQVAGVRALEALGATVRVVALDVADAAGAARLLTPDALGLPPVRGVVHAAGVLDDRMVPQVDEESLRFVMRPKADGAWALHELFPVGSLDFFVLFSSCGQLLGLPGQAGYGSANAFLDALALYRGDATSLAWTSWRGRGMAVNEVVDLELRERGVTDISVPEAFAAWDHAARRGPGYYPVLRTVPLEAGARPLPLLGEIGTAAAAAPGPEGPGDAFAGLTGEALRERLREEVAAQIAGEMRLPVASLDVRRSLVEQGLDSVMTIVIRRRLEKRFGHKLPATLLWHQPTVVAIGDHVAQLLTAES</sequence>
<dbReference type="InterPro" id="IPR016035">
    <property type="entry name" value="Acyl_Trfase/lysoPLipase"/>
</dbReference>
<dbReference type="InterPro" id="IPR032821">
    <property type="entry name" value="PKS_assoc"/>
</dbReference>
<feature type="domain" description="PKS/mFAS DH" evidence="10">
    <location>
        <begin position="934"/>
        <end position="1203"/>
    </location>
</feature>
<name>A0A918B4K7_9ACTN</name>
<dbReference type="InterPro" id="IPR042104">
    <property type="entry name" value="PKS_dehydratase_sf"/>
</dbReference>
<dbReference type="SMART" id="SM00825">
    <property type="entry name" value="PKS_KS"/>
    <property type="match status" value="1"/>
</dbReference>
<dbReference type="Pfam" id="PF02801">
    <property type="entry name" value="Ketoacyl-synt_C"/>
    <property type="match status" value="1"/>
</dbReference>
<feature type="region of interest" description="N-terminal hotdog fold" evidence="6">
    <location>
        <begin position="934"/>
        <end position="1055"/>
    </location>
</feature>
<feature type="region of interest" description="Disordered" evidence="7">
    <location>
        <begin position="1"/>
        <end position="34"/>
    </location>
</feature>
<evidence type="ECO:0000259" key="10">
    <source>
        <dbReference type="PROSITE" id="PS52019"/>
    </source>
</evidence>
<dbReference type="SUPFAM" id="SSF53901">
    <property type="entry name" value="Thiolase-like"/>
    <property type="match status" value="1"/>
</dbReference>
<dbReference type="InterPro" id="IPR016036">
    <property type="entry name" value="Malonyl_transacylase_ACP-bd"/>
</dbReference>
<dbReference type="InterPro" id="IPR020841">
    <property type="entry name" value="PKS_Beta-ketoAc_synthase_dom"/>
</dbReference>
<dbReference type="Pfam" id="PF21089">
    <property type="entry name" value="PKS_DH_N"/>
    <property type="match status" value="1"/>
</dbReference>
<dbReference type="Gene3D" id="3.40.47.10">
    <property type="match status" value="1"/>
</dbReference>
<dbReference type="SUPFAM" id="SSF47336">
    <property type="entry name" value="ACP-like"/>
    <property type="match status" value="1"/>
</dbReference>
<gene>
    <name evidence="11" type="primary">ppsA</name>
    <name evidence="11" type="ORF">GCM10010249_40650</name>
</gene>
<dbReference type="Pfam" id="PF08659">
    <property type="entry name" value="KR"/>
    <property type="match status" value="1"/>
</dbReference>
<keyword evidence="4" id="KW-0808">Transferase</keyword>
<dbReference type="InterPro" id="IPR001227">
    <property type="entry name" value="Ac_transferase_dom_sf"/>
</dbReference>
<feature type="compositionally biased region" description="Basic and acidic residues" evidence="7">
    <location>
        <begin position="1"/>
        <end position="11"/>
    </location>
</feature>
<evidence type="ECO:0000256" key="5">
    <source>
        <dbReference type="ARBA" id="ARBA00023194"/>
    </source>
</evidence>
<dbReference type="CDD" id="cd00833">
    <property type="entry name" value="PKS"/>
    <property type="match status" value="1"/>
</dbReference>
<keyword evidence="5" id="KW-0045">Antibiotic biosynthesis</keyword>
<dbReference type="InterPro" id="IPR020807">
    <property type="entry name" value="PKS_DH"/>
</dbReference>
<dbReference type="InterPro" id="IPR014031">
    <property type="entry name" value="Ketoacyl_synth_C"/>
</dbReference>
<keyword evidence="3" id="KW-0597">Phosphoprotein</keyword>
<feature type="region of interest" description="C-terminal hotdog fold" evidence="6">
    <location>
        <begin position="1069"/>
        <end position="1203"/>
    </location>
</feature>
<dbReference type="SMART" id="SM00827">
    <property type="entry name" value="PKS_AT"/>
    <property type="match status" value="1"/>
</dbReference>
<feature type="compositionally biased region" description="Low complexity" evidence="7">
    <location>
        <begin position="19"/>
        <end position="29"/>
    </location>
</feature>
<dbReference type="InterPro" id="IPR036736">
    <property type="entry name" value="ACP-like_sf"/>
</dbReference>
<comment type="pathway">
    <text evidence="1">Antibiotic biosynthesis.</text>
</comment>
<dbReference type="SMART" id="SM01294">
    <property type="entry name" value="PKS_PP_betabranch"/>
    <property type="match status" value="1"/>
</dbReference>
<dbReference type="InterPro" id="IPR057326">
    <property type="entry name" value="KR_dom"/>
</dbReference>
<dbReference type="InterPro" id="IPR014030">
    <property type="entry name" value="Ketoacyl_synth_N"/>
</dbReference>
<accession>A0A918B4K7</accession>
<feature type="domain" description="Ketosynthase family 3 (KS3)" evidence="9">
    <location>
        <begin position="34"/>
        <end position="459"/>
    </location>
</feature>
<dbReference type="SMART" id="SM00823">
    <property type="entry name" value="PKS_PP"/>
    <property type="match status" value="1"/>
</dbReference>
<feature type="active site" description="Proton donor; for dehydratase activity" evidence="6">
    <location>
        <position position="1126"/>
    </location>
</feature>
<dbReference type="Proteomes" id="UP000654123">
    <property type="component" value="Unassembled WGS sequence"/>
</dbReference>
<dbReference type="InterPro" id="IPR013968">
    <property type="entry name" value="PKS_KR"/>
</dbReference>
<dbReference type="Pfam" id="PF00550">
    <property type="entry name" value="PP-binding"/>
    <property type="match status" value="1"/>
</dbReference>
<dbReference type="GO" id="GO:0006633">
    <property type="term" value="P:fatty acid biosynthetic process"/>
    <property type="evidence" value="ECO:0007669"/>
    <property type="project" value="TreeGrafter"/>
</dbReference>
<dbReference type="Pfam" id="PF16197">
    <property type="entry name" value="KAsynt_C_assoc"/>
    <property type="match status" value="1"/>
</dbReference>
<evidence type="ECO:0000259" key="8">
    <source>
        <dbReference type="PROSITE" id="PS50075"/>
    </source>
</evidence>
<dbReference type="InterPro" id="IPR014043">
    <property type="entry name" value="Acyl_transferase_dom"/>
</dbReference>
<evidence type="ECO:0000313" key="12">
    <source>
        <dbReference type="Proteomes" id="UP000654123"/>
    </source>
</evidence>
<organism evidence="11 12">
    <name type="scientific">Streptomyces roseolilacinus</name>
    <dbReference type="NCBI Taxonomy" id="66904"/>
    <lineage>
        <taxon>Bacteria</taxon>
        <taxon>Bacillati</taxon>
        <taxon>Actinomycetota</taxon>
        <taxon>Actinomycetes</taxon>
        <taxon>Kitasatosporales</taxon>
        <taxon>Streptomycetaceae</taxon>
        <taxon>Streptomyces</taxon>
    </lineage>
</organism>
<dbReference type="Gene3D" id="1.10.1200.10">
    <property type="entry name" value="ACP-like"/>
    <property type="match status" value="1"/>
</dbReference>
<dbReference type="InterPro" id="IPR009081">
    <property type="entry name" value="PP-bd_ACP"/>
</dbReference>
<feature type="active site" description="Proton acceptor; for dehydratase activity" evidence="6">
    <location>
        <position position="966"/>
    </location>
</feature>
<dbReference type="FunFam" id="3.40.47.10:FF:000019">
    <property type="entry name" value="Polyketide synthase type I"/>
    <property type="match status" value="1"/>
</dbReference>
<dbReference type="GO" id="GO:0004312">
    <property type="term" value="F:fatty acid synthase activity"/>
    <property type="evidence" value="ECO:0007669"/>
    <property type="project" value="TreeGrafter"/>
</dbReference>
<dbReference type="PANTHER" id="PTHR43775:SF37">
    <property type="entry name" value="SI:DKEY-61P9.11"/>
    <property type="match status" value="1"/>
</dbReference>
<dbReference type="SMART" id="SM00822">
    <property type="entry name" value="PKS_KR"/>
    <property type="match status" value="1"/>
</dbReference>
<keyword evidence="12" id="KW-1185">Reference proteome</keyword>
<evidence type="ECO:0000256" key="4">
    <source>
        <dbReference type="ARBA" id="ARBA00022679"/>
    </source>
</evidence>
<dbReference type="PANTHER" id="PTHR43775">
    <property type="entry name" value="FATTY ACID SYNTHASE"/>
    <property type="match status" value="1"/>
</dbReference>
<proteinExistence type="predicted"/>
<evidence type="ECO:0000256" key="3">
    <source>
        <dbReference type="ARBA" id="ARBA00022553"/>
    </source>
</evidence>
<feature type="region of interest" description="Disordered" evidence="7">
    <location>
        <begin position="1048"/>
        <end position="1076"/>
    </location>
</feature>
<dbReference type="InterPro" id="IPR020806">
    <property type="entry name" value="PKS_PP-bd"/>
</dbReference>
<dbReference type="PROSITE" id="PS52004">
    <property type="entry name" value="KS3_2"/>
    <property type="match status" value="1"/>
</dbReference>
<feature type="compositionally biased region" description="Pro residues" evidence="7">
    <location>
        <begin position="461"/>
        <end position="472"/>
    </location>
</feature>
<dbReference type="SMART" id="SM00826">
    <property type="entry name" value="PKS_DH"/>
    <property type="match status" value="1"/>
</dbReference>
<dbReference type="Gene3D" id="3.10.129.110">
    <property type="entry name" value="Polyketide synthase dehydratase"/>
    <property type="match status" value="1"/>
</dbReference>
<dbReference type="InterPro" id="IPR050091">
    <property type="entry name" value="PKS_NRPS_Biosynth_Enz"/>
</dbReference>
<dbReference type="InterPro" id="IPR036291">
    <property type="entry name" value="NAD(P)-bd_dom_sf"/>
</dbReference>
<evidence type="ECO:0000256" key="7">
    <source>
        <dbReference type="SAM" id="MobiDB-lite"/>
    </source>
</evidence>
<dbReference type="PROSITE" id="PS50075">
    <property type="entry name" value="CARRIER"/>
    <property type="match status" value="1"/>
</dbReference>
<reference evidence="11" key="2">
    <citation type="submission" date="2020-09" db="EMBL/GenBank/DDBJ databases">
        <authorList>
            <person name="Sun Q."/>
            <person name="Ohkuma M."/>
        </authorList>
    </citation>
    <scope>NUCLEOTIDE SEQUENCE</scope>
    <source>
        <strain evidence="11">JCM 4335</strain>
    </source>
</reference>
<feature type="domain" description="Carrier" evidence="8">
    <location>
        <begin position="1709"/>
        <end position="1786"/>
    </location>
</feature>
<dbReference type="Pfam" id="PF00698">
    <property type="entry name" value="Acyl_transf_1"/>
    <property type="match status" value="1"/>
</dbReference>
<evidence type="ECO:0000256" key="6">
    <source>
        <dbReference type="PROSITE-ProRule" id="PRU01363"/>
    </source>
</evidence>
<dbReference type="SUPFAM" id="SSF55048">
    <property type="entry name" value="Probable ACP-binding domain of malonyl-CoA ACP transacylase"/>
    <property type="match status" value="1"/>
</dbReference>
<protein>
    <submittedName>
        <fullName evidence="11">Phthiocerol synthesis polyketide synthase type I PpsA</fullName>
    </submittedName>
</protein>
<dbReference type="EMBL" id="BMSV01000008">
    <property type="protein sequence ID" value="GGQ17966.1"/>
    <property type="molecule type" value="Genomic_DNA"/>
</dbReference>
<feature type="region of interest" description="Disordered" evidence="7">
    <location>
        <begin position="1222"/>
        <end position="1243"/>
    </location>
</feature>
<dbReference type="SUPFAM" id="SSF52151">
    <property type="entry name" value="FabD/lysophospholipase-like"/>
    <property type="match status" value="1"/>
</dbReference>
<evidence type="ECO:0000313" key="11">
    <source>
        <dbReference type="EMBL" id="GGQ17966.1"/>
    </source>
</evidence>
<evidence type="ECO:0000259" key="9">
    <source>
        <dbReference type="PROSITE" id="PS52004"/>
    </source>
</evidence>
<reference evidence="11" key="1">
    <citation type="journal article" date="2014" name="Int. J. Syst. Evol. Microbiol.">
        <title>Complete genome sequence of Corynebacterium casei LMG S-19264T (=DSM 44701T), isolated from a smear-ripened cheese.</title>
        <authorList>
            <consortium name="US DOE Joint Genome Institute (JGI-PGF)"/>
            <person name="Walter F."/>
            <person name="Albersmeier A."/>
            <person name="Kalinowski J."/>
            <person name="Ruckert C."/>
        </authorList>
    </citation>
    <scope>NUCLEOTIDE SEQUENCE</scope>
    <source>
        <strain evidence="11">JCM 4335</strain>
    </source>
</reference>
<dbReference type="CDD" id="cd08955">
    <property type="entry name" value="KR_2_FAS_SDR_x"/>
    <property type="match status" value="1"/>
</dbReference>
<dbReference type="InterPro" id="IPR016039">
    <property type="entry name" value="Thiolase-like"/>
</dbReference>
<dbReference type="Gene3D" id="3.40.366.10">
    <property type="entry name" value="Malonyl-Coenzyme A Acyl Carrier Protein, domain 2"/>
    <property type="match status" value="1"/>
</dbReference>
<feature type="compositionally biased region" description="Low complexity" evidence="7">
    <location>
        <begin position="1222"/>
        <end position="1236"/>
    </location>
</feature>
<dbReference type="SUPFAM" id="SSF51735">
    <property type="entry name" value="NAD(P)-binding Rossmann-fold domains"/>
    <property type="match status" value="2"/>
</dbReference>
<evidence type="ECO:0000256" key="2">
    <source>
        <dbReference type="ARBA" id="ARBA00022450"/>
    </source>
</evidence>
<keyword evidence="2" id="KW-0596">Phosphopantetheine</keyword>
<dbReference type="InterPro" id="IPR049552">
    <property type="entry name" value="PKS_DH_N"/>
</dbReference>
<dbReference type="Pfam" id="PF00109">
    <property type="entry name" value="ketoacyl-synt"/>
    <property type="match status" value="1"/>
</dbReference>
<comment type="caution">
    <text evidence="11">The sequence shown here is derived from an EMBL/GenBank/DDBJ whole genome shotgun (WGS) entry which is preliminary data.</text>
</comment>
<dbReference type="GO" id="GO:0033068">
    <property type="term" value="P:macrolide biosynthetic process"/>
    <property type="evidence" value="ECO:0007669"/>
    <property type="project" value="UniProtKB-ARBA"/>
</dbReference>
<dbReference type="Gene3D" id="3.30.70.3290">
    <property type="match status" value="1"/>
</dbReference>
<feature type="compositionally biased region" description="Low complexity" evidence="7">
    <location>
        <begin position="1056"/>
        <end position="1065"/>
    </location>
</feature>
<evidence type="ECO:0000256" key="1">
    <source>
        <dbReference type="ARBA" id="ARBA00004792"/>
    </source>
</evidence>
<dbReference type="PROSITE" id="PS52019">
    <property type="entry name" value="PKS_MFAS_DH"/>
    <property type="match status" value="1"/>
</dbReference>
<dbReference type="GO" id="GO:0031177">
    <property type="term" value="F:phosphopantetheine binding"/>
    <property type="evidence" value="ECO:0007669"/>
    <property type="project" value="InterPro"/>
</dbReference>
<dbReference type="InterPro" id="IPR049900">
    <property type="entry name" value="PKS_mFAS_DH"/>
</dbReference>
<feature type="region of interest" description="Disordered" evidence="7">
    <location>
        <begin position="461"/>
        <end position="492"/>
    </location>
</feature>
<dbReference type="Gene3D" id="3.40.50.720">
    <property type="entry name" value="NAD(P)-binding Rossmann-like Domain"/>
    <property type="match status" value="1"/>
</dbReference>